<proteinExistence type="predicted"/>
<feature type="region of interest" description="Disordered" evidence="1">
    <location>
        <begin position="423"/>
        <end position="498"/>
    </location>
</feature>
<reference evidence="2 3" key="1">
    <citation type="journal article" date="2024" name="J Genomics">
        <title>Draft genome sequencing and assembly of Favolaschia claudopus CIRM-BRFM 2984 isolated from oak limbs.</title>
        <authorList>
            <person name="Navarro D."/>
            <person name="Drula E."/>
            <person name="Chaduli D."/>
            <person name="Cazenave R."/>
            <person name="Ahrendt S."/>
            <person name="Wang J."/>
            <person name="Lipzen A."/>
            <person name="Daum C."/>
            <person name="Barry K."/>
            <person name="Grigoriev I.V."/>
            <person name="Favel A."/>
            <person name="Rosso M.N."/>
            <person name="Martin F."/>
        </authorList>
    </citation>
    <scope>NUCLEOTIDE SEQUENCE [LARGE SCALE GENOMIC DNA]</scope>
    <source>
        <strain evidence="2 3">CIRM-BRFM 2984</strain>
    </source>
</reference>
<gene>
    <name evidence="2" type="ORF">R3P38DRAFT_3187618</name>
</gene>
<keyword evidence="3" id="KW-1185">Reference proteome</keyword>
<evidence type="ECO:0000313" key="3">
    <source>
        <dbReference type="Proteomes" id="UP001362999"/>
    </source>
</evidence>
<protein>
    <submittedName>
        <fullName evidence="2">Uncharacterized protein</fullName>
    </submittedName>
</protein>
<dbReference type="AlphaFoldDB" id="A0AAW0C0T0"/>
<feature type="compositionally biased region" description="Pro residues" evidence="1">
    <location>
        <begin position="438"/>
        <end position="448"/>
    </location>
</feature>
<dbReference type="EMBL" id="JAWWNJ010000024">
    <property type="protein sequence ID" value="KAK7031886.1"/>
    <property type="molecule type" value="Genomic_DNA"/>
</dbReference>
<accession>A0AAW0C0T0</accession>
<organism evidence="2 3">
    <name type="scientific">Favolaschia claudopus</name>
    <dbReference type="NCBI Taxonomy" id="2862362"/>
    <lineage>
        <taxon>Eukaryota</taxon>
        <taxon>Fungi</taxon>
        <taxon>Dikarya</taxon>
        <taxon>Basidiomycota</taxon>
        <taxon>Agaricomycotina</taxon>
        <taxon>Agaricomycetes</taxon>
        <taxon>Agaricomycetidae</taxon>
        <taxon>Agaricales</taxon>
        <taxon>Marasmiineae</taxon>
        <taxon>Mycenaceae</taxon>
        <taxon>Favolaschia</taxon>
    </lineage>
</organism>
<evidence type="ECO:0000256" key="1">
    <source>
        <dbReference type="SAM" id="MobiDB-lite"/>
    </source>
</evidence>
<feature type="compositionally biased region" description="Polar residues" evidence="1">
    <location>
        <begin position="154"/>
        <end position="172"/>
    </location>
</feature>
<name>A0AAW0C0T0_9AGAR</name>
<comment type="caution">
    <text evidence="2">The sequence shown here is derived from an EMBL/GenBank/DDBJ whole genome shotgun (WGS) entry which is preliminary data.</text>
</comment>
<sequence length="1024" mass="112012">MSSVGPPIPFGRRLACLQCPPGEGCAGFTVRDTHPVIGALLARFVPVSAHELCAIPCRHPWISHIPDDTAPDFFKGRCNQHPWDTRSVCVCGSAWNAHENRFPGYIVASFVNDETPPAAAVSASQTDTLSLGFSEPPVSAFRPQNPLFRAHPALSSSHAPGTVATRRTQSAHHSLPQHQGAVANSSAPHRGPRNPYPAASHLSVQGAASSAFASGSSPFANTTTFSVLIWPFTVPGVNELPGYPSPVFKISAETLLDFIQAFDLQGLCFHPVFPLTGAASASDFTSQLQNHLSAHSLDLPRPPTPAGAVVFHREPFVVLKTTSYRGTLTFKPDPTMNANTFTTPNLKKIAKKAPNPDPRYPSEDLFVIAMHFGPVAGALTSTTFADQPLPNTIRLKHPWFGQRLVSTLPLDVLLEPECYDGHCPEDVDEDEEMHTVIPGPPSPRPSTPPNTTSLVRLRSPGSQTLGNTRRVRPRQEPPPASFHENDGPIAPPASIPSARPQPVRSFSLFSRFLLLNTTEVISNTRPPPAATPPPPRPRPLPFVLGVDICPLIDVARWQNAARQRANDADKPLAIKGSTIAAVAECIILLLQHIYGASSSASFSNPPLIRQCTTDITIESFLVEYPEVSIGEDAVTTASGPGPVRAAFRAAAVSLTEDFRFWTCLPHSAFLVPKLNIVRQGTASRIAKFKAYGAFLALHCYRLGHAPMPVSLWLLLTFVLGKQVIVVPRNLLHNLDPIAYDVLSPLYDFHQDTPIPPASRVNDPLRNFFITYLDRQPSEFDCPRTADEHDALLIMAFATVLLGDPDPFNHAEYGGIENGFDIHSGRLEFVNLLQTRSPQAMLVTMFDRRIRQVSHVTRHLQHCIENRALDGTTPYFAKLFMILLRCYLQGFGHPSELAGGVVSEEAVHEHREDPLFRSNLLLYTAGSSDMRPPDDDWEIKASSRCLIYFSSLLNPCSSDSTESLTVGLWTIAQPLSFHSCFYEVDVKLDDDLQEILLAGVGTSTCTSKFGLWFHGQLLDPQYNAV</sequence>
<feature type="region of interest" description="Disordered" evidence="1">
    <location>
        <begin position="150"/>
        <end position="200"/>
    </location>
</feature>
<evidence type="ECO:0000313" key="2">
    <source>
        <dbReference type="EMBL" id="KAK7031886.1"/>
    </source>
</evidence>
<dbReference type="Proteomes" id="UP001362999">
    <property type="component" value="Unassembled WGS sequence"/>
</dbReference>